<feature type="domain" description="Carrier" evidence="7">
    <location>
        <begin position="974"/>
        <end position="1049"/>
    </location>
</feature>
<dbReference type="GO" id="GO:0003824">
    <property type="term" value="F:catalytic activity"/>
    <property type="evidence" value="ECO:0007669"/>
    <property type="project" value="InterPro"/>
</dbReference>
<dbReference type="NCBIfam" id="TIGR01733">
    <property type="entry name" value="AA-adenyl-dom"/>
    <property type="match status" value="3"/>
</dbReference>
<comment type="caution">
    <text evidence="8">The sequence shown here is derived from an EMBL/GenBank/DDBJ whole genome shotgun (WGS) entry which is preliminary data.</text>
</comment>
<evidence type="ECO:0000313" key="8">
    <source>
        <dbReference type="EMBL" id="RZT88650.1"/>
    </source>
</evidence>
<evidence type="ECO:0000256" key="6">
    <source>
        <dbReference type="SAM" id="MobiDB-lite"/>
    </source>
</evidence>
<evidence type="ECO:0000256" key="5">
    <source>
        <dbReference type="ARBA" id="ARBA00023194"/>
    </source>
</evidence>
<dbReference type="InterPro" id="IPR042099">
    <property type="entry name" value="ANL_N_sf"/>
</dbReference>
<feature type="domain" description="Carrier" evidence="7">
    <location>
        <begin position="2038"/>
        <end position="2113"/>
    </location>
</feature>
<dbReference type="PROSITE" id="PS50075">
    <property type="entry name" value="CARRIER"/>
    <property type="match status" value="3"/>
</dbReference>
<dbReference type="PROSITE" id="PS00012">
    <property type="entry name" value="PHOSPHOPANTETHEINE"/>
    <property type="match status" value="3"/>
</dbReference>
<dbReference type="InterPro" id="IPR001242">
    <property type="entry name" value="Condensation_dom"/>
</dbReference>
<dbReference type="PANTHER" id="PTHR45527">
    <property type="entry name" value="NONRIBOSOMAL PEPTIDE SYNTHETASE"/>
    <property type="match status" value="1"/>
</dbReference>
<dbReference type="SUPFAM" id="SSF47336">
    <property type="entry name" value="ACP-like"/>
    <property type="match status" value="3"/>
</dbReference>
<keyword evidence="3" id="KW-0597">Phosphoprotein</keyword>
<dbReference type="Gene3D" id="3.30.559.30">
    <property type="entry name" value="Nonribosomal peptide synthetase, condensation domain"/>
    <property type="match status" value="4"/>
</dbReference>
<dbReference type="EMBL" id="SHKL01000001">
    <property type="protein sequence ID" value="RZT88650.1"/>
    <property type="molecule type" value="Genomic_DNA"/>
</dbReference>
<dbReference type="Pfam" id="PF13193">
    <property type="entry name" value="AMP-binding_C"/>
    <property type="match status" value="3"/>
</dbReference>
<dbReference type="SUPFAM" id="SSF56801">
    <property type="entry name" value="Acetyl-CoA synthetase-like"/>
    <property type="match status" value="3"/>
</dbReference>
<feature type="region of interest" description="Disordered" evidence="6">
    <location>
        <begin position="3178"/>
        <end position="3197"/>
    </location>
</feature>
<dbReference type="FunFam" id="2.30.38.10:FF:000001">
    <property type="entry name" value="Non-ribosomal peptide synthetase PvdI"/>
    <property type="match status" value="1"/>
</dbReference>
<keyword evidence="4" id="KW-0677">Repeat</keyword>
<dbReference type="GO" id="GO:0072330">
    <property type="term" value="P:monocarboxylic acid biosynthetic process"/>
    <property type="evidence" value="ECO:0007669"/>
    <property type="project" value="UniProtKB-ARBA"/>
</dbReference>
<dbReference type="GO" id="GO:0017000">
    <property type="term" value="P:antibiotic biosynthetic process"/>
    <property type="evidence" value="ECO:0007669"/>
    <property type="project" value="UniProtKB-KW"/>
</dbReference>
<dbReference type="NCBIfam" id="NF003417">
    <property type="entry name" value="PRK04813.1"/>
    <property type="match status" value="5"/>
</dbReference>
<keyword evidence="2" id="KW-0596">Phosphopantetheine</keyword>
<dbReference type="GO" id="GO:0043041">
    <property type="term" value="P:amino acid activation for nonribosomal peptide biosynthetic process"/>
    <property type="evidence" value="ECO:0007669"/>
    <property type="project" value="TreeGrafter"/>
</dbReference>
<feature type="region of interest" description="Disordered" evidence="6">
    <location>
        <begin position="95"/>
        <end position="115"/>
    </location>
</feature>
<dbReference type="InterPro" id="IPR036736">
    <property type="entry name" value="ACP-like_sf"/>
</dbReference>
<dbReference type="FunFam" id="1.10.1200.10:FF:000016">
    <property type="entry name" value="Non-ribosomal peptide synthase"/>
    <property type="match status" value="1"/>
</dbReference>
<evidence type="ECO:0000256" key="1">
    <source>
        <dbReference type="ARBA" id="ARBA00001957"/>
    </source>
</evidence>
<sequence>MSESTVEDVLPLTPLQEGLLFHALYADEGTDVYTVQLTADLHGPVDAGRLRRAGQQLLDRHATLRVGFRHQGLDRPLAVVRRGVRLPWREVALDADGADPDGADPDGADPDGGDAERRCAELVEAQRATRFAMHRAPLLRMMLVRLPGGRARVVLTVHHILLDGWSFPVLLDELFTLYDAGPTALGPVVGFREHLAWLAAQDTDAALDAHARALEGVPGPTLAAELGRRVPGSVPAPLTETVELSADLTARLAATTRRHGWTTNTAMRACWAIVLGTALGRTDVTFGATVSGRPAELPGVERMVGLFINTLPVRVRWSWDERLDTLLDRVQAAQADLLTHQHVGLAEVLRRVGRTELFDTSTVFENYPVDAEATPVLADGVRITDVQARDSTHYTVGLAGLPGDDRLGYRLTFRGDVLARPVVARLAAQMQHLFSQLADDPSRPLAGLDLLPPDERARPAAVTDGGAGRDGDGDTVVGLLRARAASAPHVPAVRDGATELDAAALHAAAGALADRLVAVGAGPGQRIAVALPRGADAVVAVLAVLESGSAYVPLDPDQPVERLRAILDDTAPLRVLTVGAGPAVALPVPEGAVLDVTGCARPPAAPGDGFSRPRPHPDDAAYVLYTSGSTGTPKGVVVTHRAVANYLRWAVTALPSLRVGALLHAPLTVDGTVPSLLGPLAAGGCVQVGELTDGDAVPGGLLKITPSHLELLDALGDGFDPGAELLVGGEALSGPTLQAWRAHRPGVRVVSEYGPTEATVAVTALEVPAGDDAPAGTVPLGTPLPRTRIHLLDTALRPVARGVVGEVHIAGAGLARGYLGRPALTAEHFVADPFGDPGGRLYRTGDLARWSEGWELEFVGRADDQVKIRGHRVETGEVEAALTADPRVARAAVVALGAADPDTDTTLVAHVVAAGDTLDREALLADLRARLPEPMVPSAVVLHDELPRTPGGKVDRRALPAPDAVPSRPGRGRRPATFAERVLAGLFSELLGIGDVRADADFFALGGHSLLATRLVSRIRSALDAEVGVRAVFEAPTVAGLARLVGGAAPGRPAVTPQPRPDRIPLSLAQRRLWFLEQMGEDPGAYHLPVALRLRPARAALDTTALIDAWGDVLERHEALRTEFAVHDGEPYQRILSPEQARAGLAAAVVRVEIRPDEVDAVLARHAARPFSLDAELPLRLVLAHVHGRDPVLLVVLHHIVSDGWSWTPLLRDVAVAYTRRTGDGDTAAPEPLPVQYADHALWQRDVLGARGRLDEQLAFWTDELADLPPALDLPTDGARRAGDPAPAAHRVPVALDAGMHARLVDTAREHRVSVFMVLQAALAVLLTRYGAGTDIPVGTVTSGRTDAALEDLVGFFVTTSVLRTDTSGDPTFAELLARVRRTDLAAFAHQDVPFERLVEVLNPPRALGRHPLFQVMLALGEDTDPGLGAWGGLDVTEEPLETANAKFDLLVDLVEHRDADGLPAGVRGSVHHATDLFTAATVESLVECWTRLLDAVLAEPGVRIGAVDLLGADTRHRMLETWNETGRPRPERALTDLFDDLVRRSPQACAVVAGDRTMTVAELDEASDRLARALREHGVGAESVVGIALPRTPGMIVAVWAVLRAGGAYLPLDTRMPPERIATVVDDARPVLVLSDPATAPRLPSSCVAPILDVTGPDAVPAPREHAPAGRAAPPRHPDALTYVIYTSGSTGRPKGVAVGDRAVVDLVLWGVDHFGPERLSSVLAASSLAFDVSVFELFVPLLAGGRLELVDDLTAMVDRGPWSGGIVCGVPSVTADVVDAGADLTARSVVLAGEGLPSATFDRIRSRIRSEELVNLYGPTETTVYCTGWRTTTGPGGLDGPAAPTGTPLDNTRVYVLDAALSPAPPGVVGELYVAGAALARGYRGRPDLTAGRFVADPFGPRGTRMYRTGDLARWRADGLLEHAGRADDQVKVRGVRIEPAEIVAALAEHPDVVRSAALARPDARGDAELVAYVVPAPGAAPDPAALREHVAARLPAGMVPAAVVLLERLPLGPTGKLDRAALPAPAAVTVQPGRDPSGPLEERLCRLFGEVLAGPVPGPDDDFFALGGHSLLVTKLVGRVRAELGRELALRTVFLAPTPAALAVELADAGTARPSVRPGSGGDALSFAQARLWFLEHLDGPGGAGRYHIPIALRLTGELDVAALRAALVDVTVRHPVLRTSYPDDGGRPRARVHPAAEAERLLGPIGPYPVDPARAVSELTAAAGAPFDLAAAPPWRVRLFATAPDEHLLLLVVHHVAADGWSLTPLLRDLGTAHRARAAGAAPSWEPLPVTYADHVSWQHETLGREDDPDSEISRQLGYWRDRLTGLPEVTELPTDRPRPDILGHRSGLVRLSVPAPVHAALAGLARARSASVFMVLHAALAGLLTRLGAGTDIGVGTAVAGRGDPAVDDVVGLFVNTLVLRTDTGGDPGFTELLDRVRADDLAAFAHREMPFDRLVEVLAPERSLGRHPLFTVMLVLQNTATPDLDLGPTTVVAEADAGTGPAKFDLSFDLTETVDANGDPAGIEGTVVFARDLFDDDTVSRLAARYTRLLDAATSEPGRPLGSLDLMADGERDAVRVAAEGAPLPAAPTGIVERFERWAARTPDAVALVDGGRSTTYGELAARAGRWAEVLVAAGVGPETPVALLMGRSTDLATAMLAVLAAGGAYLPLHDAYPVERLDAVLGQVAAPVLLTDREPPPGLALPSRVLRPSDLDRPSDGRDGAARPVVPAPGPDRLACLMFTSGSTGRPKGVAVTHGNITGLADDHAFSGPAHDRVLWHSSPAFDAATYELWVPLLGGGTVVAAPADGLDIRAVRRAIAEDGVTAMWLTAGLFRVLALEDPDALRGLGELWVGGDVVPADAVARVRAACPDLTVVDGYGPTETTVFASRERILPGDTVGPRIPIGAPMDATGVHLLDGRLAPVPVGVVGEIYLGGVGTARGYTGRTGLTAERFVADPVGPAGGRLYRTGDLGVRRGDGRVEFLGRADDQIKLRGFRVEPAEIEAAAVGHPEVDAAVVTLRRDGSSPRLVAHLVGPADLDLGAVRAEIARVLPEYMVPAAFVVLDALPLTPNGKVDRAALPAPDPAAPVTQEVPAAPVSTPERVLAGVVADVLGRGPDADVPVDEGFFALGGDSITSIQLVSRARAAGLDLTPREVFEHQSVRALAAIARPVDPERDAAVPGSDDGGAGEHRPTPIAAWFLDGGGPVTGFHQSRVLVSPPELTREHLTTAVGAVLRRHDALRSRLVRDGAGDRIVVDPPESVVAADHVVRVPVAGDDPDAVHAAHEQARRELDPGRGAMLRVVWCDAGPDVPGRLVLAAHHLGVDAVSWSILVPDVVAALRAAGSGRDAALPPVPTGFRHWAAALTGAAGDQRWLDQHAYWAEVLDTASPVLWERTPDPRRDTLATARSHRFELGADHTAALVHRAPASFGAGVQDVLCSALGLAVREFSRRHGRAAPARIVLDLEGHGRHGELVGDLDPTRTVGWFTVLHPVAVEVADAAWDEVVGDGEVVEDSLKRAKESLRAVPDHGLGFGLLRHLGPGAVAGDLARRDGPRIALNYLGRITGAGPAGDGAQAWAPAPEPVRVPPGEPDLPFAHPVEVLASVREGPGGPALVVELTWPERLLTAGDAVELAGLWAAALVAHAEHLAGSEGALTPSDVPSVDLSQDQLDSLQARLRAVGGI</sequence>
<dbReference type="Pfam" id="PF00668">
    <property type="entry name" value="Condensation"/>
    <property type="match status" value="4"/>
</dbReference>
<dbReference type="CDD" id="cd12117">
    <property type="entry name" value="A_NRPS_Srf_like"/>
    <property type="match status" value="1"/>
</dbReference>
<dbReference type="InterPro" id="IPR045851">
    <property type="entry name" value="AMP-bd_C_sf"/>
</dbReference>
<dbReference type="InterPro" id="IPR010071">
    <property type="entry name" value="AA_adenyl_dom"/>
</dbReference>
<evidence type="ECO:0000256" key="2">
    <source>
        <dbReference type="ARBA" id="ARBA00022450"/>
    </source>
</evidence>
<evidence type="ECO:0000313" key="9">
    <source>
        <dbReference type="Proteomes" id="UP000291591"/>
    </source>
</evidence>
<evidence type="ECO:0000259" key="7">
    <source>
        <dbReference type="PROSITE" id="PS50075"/>
    </source>
</evidence>
<name>A0A4V2FRI1_PSEST</name>
<dbReference type="Pfam" id="PF00550">
    <property type="entry name" value="PP-binding"/>
    <property type="match status" value="3"/>
</dbReference>
<dbReference type="GO" id="GO:0008610">
    <property type="term" value="P:lipid biosynthetic process"/>
    <property type="evidence" value="ECO:0007669"/>
    <property type="project" value="UniProtKB-ARBA"/>
</dbReference>
<comment type="cofactor">
    <cofactor evidence="1">
        <name>pantetheine 4'-phosphate</name>
        <dbReference type="ChEBI" id="CHEBI:47942"/>
    </cofactor>
</comment>
<dbReference type="FunFam" id="3.40.50.980:FF:000001">
    <property type="entry name" value="Non-ribosomal peptide synthetase"/>
    <property type="match status" value="1"/>
</dbReference>
<protein>
    <submittedName>
        <fullName evidence="8">Non-ribosomal peptide synthase protein (TIGR01720 family)/amino acid adenylation domain-containing protein</fullName>
    </submittedName>
</protein>
<keyword evidence="9" id="KW-1185">Reference proteome</keyword>
<dbReference type="GO" id="GO:0044550">
    <property type="term" value="P:secondary metabolite biosynthetic process"/>
    <property type="evidence" value="ECO:0007669"/>
    <property type="project" value="TreeGrafter"/>
</dbReference>
<dbReference type="CDD" id="cd19540">
    <property type="entry name" value="LCL_NRPS-like"/>
    <property type="match status" value="2"/>
</dbReference>
<dbReference type="NCBIfam" id="TIGR01720">
    <property type="entry name" value="NRPS-para261"/>
    <property type="match status" value="1"/>
</dbReference>
<dbReference type="Gene3D" id="3.40.50.980">
    <property type="match status" value="4"/>
</dbReference>
<dbReference type="RefSeq" id="WP_165438522.1">
    <property type="nucleotide sequence ID" value="NZ_SHKL01000001.1"/>
</dbReference>
<proteinExistence type="predicted"/>
<organism evidence="8 9">
    <name type="scientific">Pseudonocardia sediminis</name>
    <dbReference type="NCBI Taxonomy" id="1397368"/>
    <lineage>
        <taxon>Bacteria</taxon>
        <taxon>Bacillati</taxon>
        <taxon>Actinomycetota</taxon>
        <taxon>Actinomycetes</taxon>
        <taxon>Pseudonocardiales</taxon>
        <taxon>Pseudonocardiaceae</taxon>
        <taxon>Pseudonocardia</taxon>
    </lineage>
</organism>
<keyword evidence="5" id="KW-0045">Antibiotic biosynthesis</keyword>
<feature type="domain" description="Carrier" evidence="7">
    <location>
        <begin position="3103"/>
        <end position="3177"/>
    </location>
</feature>
<feature type="region of interest" description="Disordered" evidence="6">
    <location>
        <begin position="2704"/>
        <end position="2735"/>
    </location>
</feature>
<dbReference type="CDD" id="cd19543">
    <property type="entry name" value="DCL_NRPS"/>
    <property type="match status" value="1"/>
</dbReference>
<dbReference type="InterPro" id="IPR023213">
    <property type="entry name" value="CAT-like_dom_sf"/>
</dbReference>
<dbReference type="GO" id="GO:0005829">
    <property type="term" value="C:cytosol"/>
    <property type="evidence" value="ECO:0007669"/>
    <property type="project" value="TreeGrafter"/>
</dbReference>
<accession>A0A4V2FRI1</accession>
<dbReference type="InterPro" id="IPR009081">
    <property type="entry name" value="PP-bd_ACP"/>
</dbReference>
<reference evidence="8 9" key="1">
    <citation type="submission" date="2019-02" db="EMBL/GenBank/DDBJ databases">
        <title>Sequencing the genomes of 1000 actinobacteria strains.</title>
        <authorList>
            <person name="Klenk H.-P."/>
        </authorList>
    </citation>
    <scope>NUCLEOTIDE SEQUENCE [LARGE SCALE GENOMIC DNA]</scope>
    <source>
        <strain evidence="8 9">DSM 45779</strain>
    </source>
</reference>
<gene>
    <name evidence="8" type="ORF">EV383_5594</name>
</gene>
<dbReference type="SUPFAM" id="SSF52777">
    <property type="entry name" value="CoA-dependent acyltransferases"/>
    <property type="match status" value="8"/>
</dbReference>
<feature type="region of interest" description="Disordered" evidence="6">
    <location>
        <begin position="951"/>
        <end position="973"/>
    </location>
</feature>
<dbReference type="Gene3D" id="3.30.559.10">
    <property type="entry name" value="Chloramphenicol acetyltransferase-like domain"/>
    <property type="match status" value="4"/>
</dbReference>
<dbReference type="PANTHER" id="PTHR45527:SF1">
    <property type="entry name" value="FATTY ACID SYNTHASE"/>
    <property type="match status" value="1"/>
</dbReference>
<dbReference type="InterPro" id="IPR006162">
    <property type="entry name" value="Ppantetheine_attach_site"/>
</dbReference>
<dbReference type="CDD" id="cd05930">
    <property type="entry name" value="A_NRPS"/>
    <property type="match status" value="2"/>
</dbReference>
<dbReference type="InterPro" id="IPR020806">
    <property type="entry name" value="PKS_PP-bd"/>
</dbReference>
<dbReference type="InterPro" id="IPR010060">
    <property type="entry name" value="NRPS_synth"/>
</dbReference>
<dbReference type="InterPro" id="IPR000873">
    <property type="entry name" value="AMP-dep_synth/lig_dom"/>
</dbReference>
<dbReference type="SMART" id="SM00823">
    <property type="entry name" value="PKS_PP"/>
    <property type="match status" value="3"/>
</dbReference>
<dbReference type="Gene3D" id="2.30.38.10">
    <property type="entry name" value="Luciferase, Domain 3"/>
    <property type="match status" value="2"/>
</dbReference>
<dbReference type="PROSITE" id="PS00455">
    <property type="entry name" value="AMP_BINDING"/>
    <property type="match status" value="3"/>
</dbReference>
<dbReference type="Gene3D" id="1.10.1200.10">
    <property type="entry name" value="ACP-like"/>
    <property type="match status" value="3"/>
</dbReference>
<dbReference type="Proteomes" id="UP000291591">
    <property type="component" value="Unassembled WGS sequence"/>
</dbReference>
<dbReference type="Gene3D" id="3.30.300.30">
    <property type="match status" value="3"/>
</dbReference>
<feature type="compositionally biased region" description="Acidic residues" evidence="6">
    <location>
        <begin position="96"/>
        <end position="113"/>
    </location>
</feature>
<dbReference type="InterPro" id="IPR020845">
    <property type="entry name" value="AMP-binding_CS"/>
</dbReference>
<evidence type="ECO:0000256" key="3">
    <source>
        <dbReference type="ARBA" id="ARBA00022553"/>
    </source>
</evidence>
<dbReference type="InterPro" id="IPR025110">
    <property type="entry name" value="AMP-bd_C"/>
</dbReference>
<dbReference type="Gene3D" id="3.40.50.12780">
    <property type="entry name" value="N-terminal domain of ligase-like"/>
    <property type="match status" value="1"/>
</dbReference>
<dbReference type="Pfam" id="PF00501">
    <property type="entry name" value="AMP-binding"/>
    <property type="match status" value="3"/>
</dbReference>
<dbReference type="GO" id="GO:0031177">
    <property type="term" value="F:phosphopantetheine binding"/>
    <property type="evidence" value="ECO:0007669"/>
    <property type="project" value="InterPro"/>
</dbReference>
<evidence type="ECO:0000256" key="4">
    <source>
        <dbReference type="ARBA" id="ARBA00022737"/>
    </source>
</evidence>
<feature type="compositionally biased region" description="Basic and acidic residues" evidence="6">
    <location>
        <begin position="2714"/>
        <end position="2728"/>
    </location>
</feature>